<dbReference type="InterPro" id="IPR036875">
    <property type="entry name" value="Znf_CCHC_sf"/>
</dbReference>
<proteinExistence type="predicted"/>
<dbReference type="Proteomes" id="UP001231189">
    <property type="component" value="Unassembled WGS sequence"/>
</dbReference>
<dbReference type="GO" id="GO:0008270">
    <property type="term" value="F:zinc ion binding"/>
    <property type="evidence" value="ECO:0007669"/>
    <property type="project" value="UniProtKB-KW"/>
</dbReference>
<evidence type="ECO:0000256" key="2">
    <source>
        <dbReference type="SAM" id="MobiDB-lite"/>
    </source>
</evidence>
<dbReference type="EMBL" id="JAUUTY010000005">
    <property type="protein sequence ID" value="KAK1628007.1"/>
    <property type="molecule type" value="Genomic_DNA"/>
</dbReference>
<keyword evidence="5" id="KW-1185">Reference proteome</keyword>
<dbReference type="SUPFAM" id="SSF57756">
    <property type="entry name" value="Retrovirus zinc finger-like domains"/>
    <property type="match status" value="1"/>
</dbReference>
<comment type="caution">
    <text evidence="4">The sequence shown here is derived from an EMBL/GenBank/DDBJ whole genome shotgun (WGS) entry which is preliminary data.</text>
</comment>
<reference evidence="4" key="1">
    <citation type="submission" date="2023-07" db="EMBL/GenBank/DDBJ databases">
        <title>A chromosome-level genome assembly of Lolium multiflorum.</title>
        <authorList>
            <person name="Chen Y."/>
            <person name="Copetti D."/>
            <person name="Kolliker R."/>
            <person name="Studer B."/>
        </authorList>
    </citation>
    <scope>NUCLEOTIDE SEQUENCE</scope>
    <source>
        <strain evidence="4">02402/16</strain>
        <tissue evidence="4">Leaf</tissue>
    </source>
</reference>
<keyword evidence="1" id="KW-0479">Metal-binding</keyword>
<feature type="region of interest" description="Disordered" evidence="2">
    <location>
        <begin position="1"/>
        <end position="85"/>
    </location>
</feature>
<keyword evidence="1" id="KW-0862">Zinc</keyword>
<dbReference type="GO" id="GO:0003676">
    <property type="term" value="F:nucleic acid binding"/>
    <property type="evidence" value="ECO:0007669"/>
    <property type="project" value="InterPro"/>
</dbReference>
<evidence type="ECO:0000256" key="1">
    <source>
        <dbReference type="PROSITE-ProRule" id="PRU00047"/>
    </source>
</evidence>
<dbReference type="Pfam" id="PF00098">
    <property type="entry name" value="zf-CCHC"/>
    <property type="match status" value="1"/>
</dbReference>
<feature type="compositionally biased region" description="Acidic residues" evidence="2">
    <location>
        <begin position="170"/>
        <end position="182"/>
    </location>
</feature>
<feature type="region of interest" description="Disordered" evidence="2">
    <location>
        <begin position="161"/>
        <end position="182"/>
    </location>
</feature>
<dbReference type="AlphaFoldDB" id="A0AAD8VY62"/>
<organism evidence="4 5">
    <name type="scientific">Lolium multiflorum</name>
    <name type="common">Italian ryegrass</name>
    <name type="synonym">Lolium perenne subsp. multiflorum</name>
    <dbReference type="NCBI Taxonomy" id="4521"/>
    <lineage>
        <taxon>Eukaryota</taxon>
        <taxon>Viridiplantae</taxon>
        <taxon>Streptophyta</taxon>
        <taxon>Embryophyta</taxon>
        <taxon>Tracheophyta</taxon>
        <taxon>Spermatophyta</taxon>
        <taxon>Magnoliopsida</taxon>
        <taxon>Liliopsida</taxon>
        <taxon>Poales</taxon>
        <taxon>Poaceae</taxon>
        <taxon>BOP clade</taxon>
        <taxon>Pooideae</taxon>
        <taxon>Poodae</taxon>
        <taxon>Poeae</taxon>
        <taxon>Poeae Chloroplast Group 2 (Poeae type)</taxon>
        <taxon>Loliodinae</taxon>
        <taxon>Loliinae</taxon>
        <taxon>Lolium</taxon>
    </lineage>
</organism>
<name>A0AAD8VY62_LOLMU</name>
<evidence type="ECO:0000313" key="5">
    <source>
        <dbReference type="Proteomes" id="UP001231189"/>
    </source>
</evidence>
<evidence type="ECO:0000313" key="4">
    <source>
        <dbReference type="EMBL" id="KAK1628007.1"/>
    </source>
</evidence>
<evidence type="ECO:0000259" key="3">
    <source>
        <dbReference type="PROSITE" id="PS50158"/>
    </source>
</evidence>
<dbReference type="PROSITE" id="PS50158">
    <property type="entry name" value="ZF_CCHC"/>
    <property type="match status" value="1"/>
</dbReference>
<protein>
    <recommendedName>
        <fullName evidence="3">CCHC-type domain-containing protein</fullName>
    </recommendedName>
</protein>
<gene>
    <name evidence="4" type="ORF">QYE76_002322</name>
</gene>
<sequence>MMNQSGPHHNQKHRNHSTGGLAPRYNKPPAQSYRPNHTHNNGGPPKPGGNPNHNNSNTHPNNHHPNGNNNNTNTGPRTGSNATPITTKDKATITCYNCGTVGHYSKECPNKLAKTAPNTAAPAQQQRRFAGRRNQNNNNGRFYHMEATEAQEALQTMPTVTRCSGGDGGVDGEDDGDDDGDDVQLDDDGDMSIFLRRNFLAGFLASLSSFSLVSLRPQRLSTILHNSSCLLVWTKKYAKERRPRVVWAPSHGGGLCQGPRRPGDEALLGPSFWPWGLPGKIGFFV</sequence>
<dbReference type="InterPro" id="IPR001878">
    <property type="entry name" value="Znf_CCHC"/>
</dbReference>
<accession>A0AAD8VY62</accession>
<dbReference type="SMART" id="SM00343">
    <property type="entry name" value="ZnF_C2HC"/>
    <property type="match status" value="1"/>
</dbReference>
<feature type="domain" description="CCHC-type" evidence="3">
    <location>
        <begin position="95"/>
        <end position="110"/>
    </location>
</feature>
<dbReference type="Gene3D" id="4.10.60.10">
    <property type="entry name" value="Zinc finger, CCHC-type"/>
    <property type="match status" value="1"/>
</dbReference>
<feature type="compositionally biased region" description="Low complexity" evidence="2">
    <location>
        <begin position="38"/>
        <end position="76"/>
    </location>
</feature>
<keyword evidence="1" id="KW-0863">Zinc-finger</keyword>